<protein>
    <submittedName>
        <fullName evidence="3">Thioredoxin-like fold</fullName>
    </submittedName>
</protein>
<evidence type="ECO:0000313" key="3">
    <source>
        <dbReference type="WBParaSite" id="ALUE_0000847201-mRNA-1"/>
    </source>
</evidence>
<reference evidence="3" key="1">
    <citation type="submission" date="2017-02" db="UniProtKB">
        <authorList>
            <consortium name="WormBaseParasite"/>
        </authorList>
    </citation>
    <scope>IDENTIFICATION</scope>
</reference>
<accession>A0A0M3HYA7</accession>
<dbReference type="AlphaFoldDB" id="A0A0M3HYA7"/>
<name>A0A0M3HYA7_ASCLU</name>
<evidence type="ECO:0000256" key="1">
    <source>
        <dbReference type="SAM" id="MobiDB-lite"/>
    </source>
</evidence>
<sequence>MAPVALMITHEEARILPAALVRTFPTLILRNGHAMQFSSIYVLECYGQYWIRTEKGSNLAKRKQLKSQPDPKLRDVGCFNGNEGREKDAVDDI</sequence>
<feature type="compositionally biased region" description="Basic and acidic residues" evidence="1">
    <location>
        <begin position="83"/>
        <end position="93"/>
    </location>
</feature>
<dbReference type="WBParaSite" id="ALUE_0000847201-mRNA-1">
    <property type="protein sequence ID" value="ALUE_0000847201-mRNA-1"/>
    <property type="gene ID" value="ALUE_0000847201"/>
</dbReference>
<evidence type="ECO:0000313" key="2">
    <source>
        <dbReference type="Proteomes" id="UP000036681"/>
    </source>
</evidence>
<dbReference type="Proteomes" id="UP000036681">
    <property type="component" value="Unplaced"/>
</dbReference>
<proteinExistence type="predicted"/>
<organism evidence="2 3">
    <name type="scientific">Ascaris lumbricoides</name>
    <name type="common">Giant roundworm</name>
    <dbReference type="NCBI Taxonomy" id="6252"/>
    <lineage>
        <taxon>Eukaryota</taxon>
        <taxon>Metazoa</taxon>
        <taxon>Ecdysozoa</taxon>
        <taxon>Nematoda</taxon>
        <taxon>Chromadorea</taxon>
        <taxon>Rhabditida</taxon>
        <taxon>Spirurina</taxon>
        <taxon>Ascaridomorpha</taxon>
        <taxon>Ascaridoidea</taxon>
        <taxon>Ascarididae</taxon>
        <taxon>Ascaris</taxon>
    </lineage>
</organism>
<keyword evidence="2" id="KW-1185">Reference proteome</keyword>
<feature type="region of interest" description="Disordered" evidence="1">
    <location>
        <begin position="60"/>
        <end position="93"/>
    </location>
</feature>